<protein>
    <submittedName>
        <fullName evidence="1">Variable large family protein</fullName>
    </submittedName>
</protein>
<reference evidence="1" key="1">
    <citation type="submission" date="2024-11" db="EMBL/GenBank/DDBJ databases">
        <title>Sequencing of Borrelia variable plasmids from multiple Borrelia sensu lato isolates.</title>
        <authorList>
            <person name="Mongodin E.F."/>
            <person name="Rudenko N."/>
            <person name="Fraser C.M."/>
            <person name="Schutzer S."/>
            <person name="Luft B."/>
            <person name="Morgan R."/>
            <person name="Casjens S."/>
            <person name="Qiu W."/>
        </authorList>
    </citation>
    <scope>NUCLEOTIDE SEQUENCE</scope>
    <source>
        <strain evidence="1">SCGT-18</strain>
    </source>
</reference>
<proteinExistence type="predicted"/>
<evidence type="ECO:0000313" key="1">
    <source>
        <dbReference type="EMBL" id="XPC85573.1"/>
    </source>
</evidence>
<sequence length="357" mass="39031">MKKITSLVFIMLLFVLITCKNTVSDEVIKNKLLNSIETLGKQFSDAFISSPFGGSLGTAAIDLKKSEVRNYFETISKEFKKIQEGFKKISFDFAEYDGVSGFFRDTGKGIHRYLMDFINSADEAVKAADIGSDLVGEVVIGINPKIADLSSVKGFVKGIWTILETAESFGIRKKIFSNYNSEFNAKHKQVGNVDHIGKLFFLKNNNNDNNGSAASKAKDLVNSVSGEEILLAIKRNGLDAEREQGRTPNIASTPIEAAIGSEDYNNGHGGGCFKVSNPIIIATAIVLRGMAKDGQFAVASSGESDTVRTAVEIGVTKTLVVLTSVLKYSVGVIIEELLDRIRKSPLRFNYDREQHGY</sequence>
<keyword evidence="2" id="KW-1185">Reference proteome</keyword>
<name>A0ACD5GKF5_9SPIR</name>
<gene>
    <name evidence="1" type="ORF">QIA18_05605</name>
</gene>
<accession>A0ACD5GKF5</accession>
<dbReference type="EMBL" id="CP179469">
    <property type="protein sequence ID" value="XPC85573.1"/>
    <property type="molecule type" value="Genomic_DNA"/>
</dbReference>
<evidence type="ECO:0000313" key="2">
    <source>
        <dbReference type="Proteomes" id="UP001304851"/>
    </source>
</evidence>
<organism evidence="1 2">
    <name type="scientific">Borreliella carolinensis</name>
    <dbReference type="NCBI Taxonomy" id="478174"/>
    <lineage>
        <taxon>Bacteria</taxon>
        <taxon>Pseudomonadati</taxon>
        <taxon>Spirochaetota</taxon>
        <taxon>Spirochaetia</taxon>
        <taxon>Spirochaetales</taxon>
        <taxon>Borreliaceae</taxon>
        <taxon>Borreliella</taxon>
    </lineage>
</organism>
<keyword evidence="1" id="KW-0614">Plasmid</keyword>
<geneLocation type="plasmid" evidence="1 2">
    <name>lp28-5</name>
</geneLocation>
<dbReference type="Proteomes" id="UP001304851">
    <property type="component" value="Plasmid lp28-5"/>
</dbReference>